<evidence type="ECO:0000256" key="1">
    <source>
        <dbReference type="ARBA" id="ARBA00009199"/>
    </source>
</evidence>
<dbReference type="EMBL" id="PIUM01000054">
    <property type="protein sequence ID" value="PKU21530.1"/>
    <property type="molecule type" value="Genomic_DNA"/>
</dbReference>
<dbReference type="Proteomes" id="UP000233293">
    <property type="component" value="Unassembled WGS sequence"/>
</dbReference>
<comment type="similarity">
    <text evidence="1">Belongs to the amidase family.</text>
</comment>
<evidence type="ECO:0000313" key="4">
    <source>
        <dbReference type="Proteomes" id="UP000233293"/>
    </source>
</evidence>
<feature type="domain" description="Amidase" evidence="2">
    <location>
        <begin position="25"/>
        <end position="445"/>
    </location>
</feature>
<proteinExistence type="inferred from homology"/>
<dbReference type="InterPro" id="IPR036928">
    <property type="entry name" value="AS_sf"/>
</dbReference>
<dbReference type="RefSeq" id="WP_101253649.1">
    <property type="nucleotide sequence ID" value="NZ_PIUM01000054.1"/>
</dbReference>
<accession>A0A2N3PMB6</accession>
<evidence type="ECO:0000259" key="2">
    <source>
        <dbReference type="Pfam" id="PF01425"/>
    </source>
</evidence>
<dbReference type="PROSITE" id="PS00571">
    <property type="entry name" value="AMIDASES"/>
    <property type="match status" value="1"/>
</dbReference>
<name>A0A2N3PMB6_9PROT</name>
<dbReference type="OrthoDB" id="7245165at2"/>
<dbReference type="PANTHER" id="PTHR11895:SF7">
    <property type="entry name" value="GLUTAMYL-TRNA(GLN) AMIDOTRANSFERASE SUBUNIT A, MITOCHONDRIAL"/>
    <property type="match status" value="1"/>
</dbReference>
<organism evidence="3 4">
    <name type="scientific">Telmatospirillum siberiense</name>
    <dbReference type="NCBI Taxonomy" id="382514"/>
    <lineage>
        <taxon>Bacteria</taxon>
        <taxon>Pseudomonadati</taxon>
        <taxon>Pseudomonadota</taxon>
        <taxon>Alphaproteobacteria</taxon>
        <taxon>Rhodospirillales</taxon>
        <taxon>Rhodospirillaceae</taxon>
        <taxon>Telmatospirillum</taxon>
    </lineage>
</organism>
<dbReference type="Pfam" id="PF01425">
    <property type="entry name" value="Amidase"/>
    <property type="match status" value="1"/>
</dbReference>
<dbReference type="GO" id="GO:0003824">
    <property type="term" value="F:catalytic activity"/>
    <property type="evidence" value="ECO:0007669"/>
    <property type="project" value="InterPro"/>
</dbReference>
<evidence type="ECO:0000313" key="3">
    <source>
        <dbReference type="EMBL" id="PKU21530.1"/>
    </source>
</evidence>
<comment type="caution">
    <text evidence="3">The sequence shown here is derived from an EMBL/GenBank/DDBJ whole genome shotgun (WGS) entry which is preliminary data.</text>
</comment>
<protein>
    <submittedName>
        <fullName evidence="3">Amidase</fullName>
    </submittedName>
</protein>
<gene>
    <name evidence="3" type="ORF">CWS72_26330</name>
</gene>
<reference evidence="4" key="1">
    <citation type="submission" date="2017-12" db="EMBL/GenBank/DDBJ databases">
        <title>Draft genome sequence of Telmatospirillum siberiense 26-4b1T, an acidotolerant peatland alphaproteobacterium potentially involved in sulfur cycling.</title>
        <authorList>
            <person name="Hausmann B."/>
            <person name="Pjevac P."/>
            <person name="Schreck K."/>
            <person name="Herbold C.W."/>
            <person name="Daims H."/>
            <person name="Wagner M."/>
            <person name="Pester M."/>
            <person name="Loy A."/>
        </authorList>
    </citation>
    <scope>NUCLEOTIDE SEQUENCE [LARGE SCALE GENOMIC DNA]</scope>
    <source>
        <strain evidence="4">26-4b1</strain>
    </source>
</reference>
<dbReference type="SUPFAM" id="SSF75304">
    <property type="entry name" value="Amidase signature (AS) enzymes"/>
    <property type="match status" value="1"/>
</dbReference>
<dbReference type="InterPro" id="IPR000120">
    <property type="entry name" value="Amidase"/>
</dbReference>
<sequence>MNEPPDGLALAAAIRSGRTTAAATMEAALARAGDCRPLGAIRHLAAELGRRHAAACDAGADREEPFRGVPFLMKDLGAAAEGLPIVCSSRAIPPLPAPADSDLARRFRDAGLIPFGVTTVPEFGLSLAAEPAIGPIARNPLDPTRTPGGSSGGAAAAVAAGIVALAHATDAGGSIRVPAACCGLVGLKPTRGATPGGPAFGNHLGGLACELVVSRSLRDTAATLDACAGRAHGPFPDPALGAPLLARLDQPPSPLRIGVCPDAETAAGIGAAQREAVLHAADVFARAGHRLQPIATERLTSLQEDSALVFDRIISVNLARLLGDLSAVEPLSAAVARRGMAVTARELQEAELTGVRVANGLWTLFDGIDVLLTPMLSGPPPKLGSFPTDHGDVALHWRRMAECAPFATLANVAGVPALSIPHGLSDGLPLSVQLIGPMSGDGLLLRLARLLQAVLPWRFEATIAGMPE</sequence>
<dbReference type="PANTHER" id="PTHR11895">
    <property type="entry name" value="TRANSAMIDASE"/>
    <property type="match status" value="1"/>
</dbReference>
<dbReference type="AlphaFoldDB" id="A0A2N3PMB6"/>
<dbReference type="Gene3D" id="3.90.1300.10">
    <property type="entry name" value="Amidase signature (AS) domain"/>
    <property type="match status" value="1"/>
</dbReference>
<dbReference type="InterPro" id="IPR023631">
    <property type="entry name" value="Amidase_dom"/>
</dbReference>
<keyword evidence="4" id="KW-1185">Reference proteome</keyword>
<dbReference type="InterPro" id="IPR020556">
    <property type="entry name" value="Amidase_CS"/>
</dbReference>